<dbReference type="AlphaFoldDB" id="A0A0H3B4A1"/>
<sequence length="39" mass="4093">MSVQENRAQGTATTVLKNSPAAQGVYAALFEKINLSPVS</sequence>
<name>A0A0H3B4A1_YERPY</name>
<gene>
    <name evidence="1" type="ordered locus">YPK_2599</name>
</gene>
<organism evidence="1">
    <name type="scientific">Yersinia pseudotuberculosis serotype O:3 (strain YPIII)</name>
    <dbReference type="NCBI Taxonomy" id="502800"/>
    <lineage>
        <taxon>Bacteria</taxon>
        <taxon>Pseudomonadati</taxon>
        <taxon>Pseudomonadota</taxon>
        <taxon>Gammaproteobacteria</taxon>
        <taxon>Enterobacterales</taxon>
        <taxon>Yersiniaceae</taxon>
        <taxon>Yersinia</taxon>
    </lineage>
</organism>
<reference evidence="1" key="1">
    <citation type="submission" date="2008-02" db="EMBL/GenBank/DDBJ databases">
        <title>Complete sequence of Yersinia pseudotuberculosis YPIII.</title>
        <authorList>
            <consortium name="US DOE Joint Genome Institute"/>
            <person name="Challacombe J.F."/>
            <person name="Bruce D."/>
            <person name="Detter J.C."/>
            <person name="Green L."/>
            <person name="Land M."/>
            <person name="Munk C."/>
            <person name="Lindler L.E."/>
            <person name="Nikolich M.P."/>
            <person name="Brettin T."/>
        </authorList>
    </citation>
    <scope>NUCLEOTIDE SEQUENCE</scope>
    <source>
        <strain evidence="1">YPIII</strain>
    </source>
</reference>
<accession>A0A0H3B4A1</accession>
<protein>
    <submittedName>
        <fullName evidence="1">Uncharacterized protein</fullName>
    </submittedName>
</protein>
<evidence type="ECO:0000313" key="1">
    <source>
        <dbReference type="EMBL" id="ACA68876.1"/>
    </source>
</evidence>
<dbReference type="KEGG" id="ypy:YPK_2599"/>
<dbReference type="PATRIC" id="fig|502800.11.peg.3298"/>
<dbReference type="EMBL" id="CP000950">
    <property type="protein sequence ID" value="ACA68876.1"/>
    <property type="molecule type" value="Genomic_DNA"/>
</dbReference>
<proteinExistence type="predicted"/>